<keyword evidence="2" id="KW-0808">Transferase</keyword>
<dbReference type="GO" id="GO:0016747">
    <property type="term" value="F:acyltransferase activity, transferring groups other than amino-acyl groups"/>
    <property type="evidence" value="ECO:0007669"/>
    <property type="project" value="InterPro"/>
</dbReference>
<dbReference type="PANTHER" id="PTHR39173">
    <property type="entry name" value="ACETYLTRANSFERASE"/>
    <property type="match status" value="1"/>
</dbReference>
<comment type="caution">
    <text evidence="2">The sequence shown here is derived from an EMBL/GenBank/DDBJ whole genome shotgun (WGS) entry which is preliminary data.</text>
</comment>
<feature type="domain" description="N-acetyltransferase" evidence="1">
    <location>
        <begin position="7"/>
        <end position="167"/>
    </location>
</feature>
<keyword evidence="3" id="KW-1185">Reference proteome</keyword>
<evidence type="ECO:0000313" key="3">
    <source>
        <dbReference type="Proteomes" id="UP000466794"/>
    </source>
</evidence>
<dbReference type="CDD" id="cd04301">
    <property type="entry name" value="NAT_SF"/>
    <property type="match status" value="1"/>
</dbReference>
<protein>
    <submittedName>
        <fullName evidence="2">GNAT family N-acetyltransferase</fullName>
    </submittedName>
</protein>
<dbReference type="Gene3D" id="3.40.630.30">
    <property type="match status" value="1"/>
</dbReference>
<gene>
    <name evidence="2" type="ORF">GPX89_25215</name>
</gene>
<proteinExistence type="predicted"/>
<dbReference type="EMBL" id="WRPP01000005">
    <property type="protein sequence ID" value="MVU80536.1"/>
    <property type="molecule type" value="Genomic_DNA"/>
</dbReference>
<evidence type="ECO:0000259" key="1">
    <source>
        <dbReference type="PROSITE" id="PS51186"/>
    </source>
</evidence>
<dbReference type="AlphaFoldDB" id="A0A7K1V1M6"/>
<dbReference type="PROSITE" id="PS51186">
    <property type="entry name" value="GNAT"/>
    <property type="match status" value="1"/>
</dbReference>
<sequence>MLDLIVPTTRLYTSWLEAHAEWGPGLHEDGFGLRPTDEVATAAGFTAWVARLTDDPDGAALCRYRWIVEGDTVLGGIALRQGPDELVRRIGHIGFGIRPSARERGVATWALGRILDDARALGLGRVLLVCAVDNAASARTIERHGGMLEEILTTELGPARRYRITLG</sequence>
<evidence type="ECO:0000313" key="2">
    <source>
        <dbReference type="EMBL" id="MVU80536.1"/>
    </source>
</evidence>
<dbReference type="PANTHER" id="PTHR39173:SF1">
    <property type="entry name" value="ACETYLTRANSFERASE"/>
    <property type="match status" value="1"/>
</dbReference>
<dbReference type="InterPro" id="IPR016181">
    <property type="entry name" value="Acyl_CoA_acyltransferase"/>
</dbReference>
<dbReference type="InterPro" id="IPR000182">
    <property type="entry name" value="GNAT_dom"/>
</dbReference>
<name>A0A7K1V1M6_9NOCA</name>
<dbReference type="SUPFAM" id="SSF55729">
    <property type="entry name" value="Acyl-CoA N-acyltransferases (Nat)"/>
    <property type="match status" value="1"/>
</dbReference>
<dbReference type="RefSeq" id="WP_328602303.1">
    <property type="nucleotide sequence ID" value="NZ_WRPP01000005.1"/>
</dbReference>
<accession>A0A7K1V1M6</accession>
<reference evidence="2 3" key="1">
    <citation type="submission" date="2019-12" db="EMBL/GenBank/DDBJ databases">
        <title>Nocardia sp. nov. ET3-3 isolated from soil.</title>
        <authorList>
            <person name="Kanchanasin P."/>
            <person name="Tanasupawat S."/>
            <person name="Yuki M."/>
            <person name="Kudo T."/>
        </authorList>
    </citation>
    <scope>NUCLEOTIDE SEQUENCE [LARGE SCALE GENOMIC DNA]</scope>
    <source>
        <strain evidence="2 3">ET3-3</strain>
    </source>
</reference>
<dbReference type="Proteomes" id="UP000466794">
    <property type="component" value="Unassembled WGS sequence"/>
</dbReference>
<organism evidence="2 3">
    <name type="scientific">Nocardia terrae</name>
    <dbReference type="NCBI Taxonomy" id="2675851"/>
    <lineage>
        <taxon>Bacteria</taxon>
        <taxon>Bacillati</taxon>
        <taxon>Actinomycetota</taxon>
        <taxon>Actinomycetes</taxon>
        <taxon>Mycobacteriales</taxon>
        <taxon>Nocardiaceae</taxon>
        <taxon>Nocardia</taxon>
    </lineage>
</organism>
<dbReference type="Pfam" id="PF13302">
    <property type="entry name" value="Acetyltransf_3"/>
    <property type="match status" value="1"/>
</dbReference>